<dbReference type="OrthoDB" id="1407586at2"/>
<keyword evidence="4" id="KW-1185">Reference proteome</keyword>
<evidence type="ECO:0000259" key="2">
    <source>
        <dbReference type="Pfam" id="PF04909"/>
    </source>
</evidence>
<dbReference type="EMBL" id="RBCJ01000003">
    <property type="protein sequence ID" value="RKN79265.1"/>
    <property type="molecule type" value="Genomic_DNA"/>
</dbReference>
<dbReference type="AlphaFoldDB" id="A0A3B0C0G3"/>
<dbReference type="PANTHER" id="PTHR43383">
    <property type="entry name" value="NODULIN 6"/>
    <property type="match status" value="1"/>
</dbReference>
<evidence type="ECO:0000313" key="3">
    <source>
        <dbReference type="EMBL" id="RKN79265.1"/>
    </source>
</evidence>
<feature type="domain" description="Amidohydrolase-related" evidence="2">
    <location>
        <begin position="302"/>
        <end position="407"/>
    </location>
</feature>
<evidence type="ECO:0000313" key="4">
    <source>
        <dbReference type="Proteomes" id="UP000276603"/>
    </source>
</evidence>
<comment type="caution">
    <text evidence="3">The sequence shown here is derived from an EMBL/GenBank/DDBJ whole genome shotgun (WGS) entry which is preliminary data.</text>
</comment>
<reference evidence="3 4" key="1">
    <citation type="submission" date="2018-10" db="EMBL/GenBank/DDBJ databases">
        <title>Ulvibacterium marinum gen. nov., sp. nov., a novel marine bacterium of the family Flavobacteriaceae, isolated from a culture of the green alga Ulva prolifera.</title>
        <authorList>
            <person name="Zhang Z."/>
        </authorList>
    </citation>
    <scope>NUCLEOTIDE SEQUENCE [LARGE SCALE GENOMIC DNA]</scope>
    <source>
        <strain evidence="3 4">CCMM003</strain>
    </source>
</reference>
<dbReference type="Gene3D" id="3.20.20.140">
    <property type="entry name" value="Metal-dependent hydrolases"/>
    <property type="match status" value="1"/>
</dbReference>
<proteinExistence type="predicted"/>
<gene>
    <name evidence="3" type="ORF">D7Z94_13130</name>
</gene>
<dbReference type="GO" id="GO:0016787">
    <property type="term" value="F:hydrolase activity"/>
    <property type="evidence" value="ECO:0007669"/>
    <property type="project" value="InterPro"/>
</dbReference>
<keyword evidence="1" id="KW-0472">Membrane</keyword>
<accession>A0A3B0C0G3</accession>
<dbReference type="InterPro" id="IPR032466">
    <property type="entry name" value="Metal_Hydrolase"/>
</dbReference>
<dbReference type="InterPro" id="IPR006680">
    <property type="entry name" value="Amidohydro-rel"/>
</dbReference>
<dbReference type="RefSeq" id="WP_120712076.1">
    <property type="nucleotide sequence ID" value="NZ_RBCJ01000003.1"/>
</dbReference>
<keyword evidence="1" id="KW-1133">Transmembrane helix</keyword>
<feature type="transmembrane region" description="Helical" evidence="1">
    <location>
        <begin position="7"/>
        <end position="26"/>
    </location>
</feature>
<name>A0A3B0C0G3_9FLAO</name>
<dbReference type="PANTHER" id="PTHR43383:SF2">
    <property type="entry name" value="AMIDOHYDROLASE 2 FAMILY PROTEIN"/>
    <property type="match status" value="1"/>
</dbReference>
<dbReference type="Proteomes" id="UP000276603">
    <property type="component" value="Unassembled WGS sequence"/>
</dbReference>
<dbReference type="SUPFAM" id="SSF51556">
    <property type="entry name" value="Metallo-dependent hydrolases"/>
    <property type="match status" value="1"/>
</dbReference>
<sequence length="466" mass="54470">MKTKRQSFYNSYGITLIALLTLLLTYNCKPHNKDLNQTIREHIENIKVIGTHEHQLDPSKHGIKTISFFEQLKSSYLYDDLISAGASRNSTAEKNLDSDSLWNYYEPFLNSTRTTSYYRQLIKGYQKLYDFEGPYFTKDNVSKLNEQLVENYNNYDSWFNKAFELSGFDLMLVDQYWNPYELERNTGQFALASQVNQMIVAPLFKEKVPPEYSWIHTDYWKMAKSHNFSMQTLEEYLTFSNFVFENYFAKNSVCLKNSQGYDRSLYFEEVSFEEAAELYLKEPSTHTESEKKKLMDFMFHWIIQKAIQYDIPIQIHTGYLAGTGRVLENSRPSLLNNLFIKYPKAKFILFHGGYPYTSEWIALGKMFPNVYLDFSWLPQISQMVAKRVLEECLDTVPYNKILWGGDEVYIEGSVGALELTKEVIAEVLIARVKRGSLTVDMALLIADHIFRNNAILLLDLEYNLTE</sequence>
<evidence type="ECO:0000256" key="1">
    <source>
        <dbReference type="SAM" id="Phobius"/>
    </source>
</evidence>
<protein>
    <recommendedName>
        <fullName evidence="2">Amidohydrolase-related domain-containing protein</fullName>
    </recommendedName>
</protein>
<dbReference type="Pfam" id="PF04909">
    <property type="entry name" value="Amidohydro_2"/>
    <property type="match status" value="1"/>
</dbReference>
<organism evidence="3 4">
    <name type="scientific">Ulvibacterium marinum</name>
    <dbReference type="NCBI Taxonomy" id="2419782"/>
    <lineage>
        <taxon>Bacteria</taxon>
        <taxon>Pseudomonadati</taxon>
        <taxon>Bacteroidota</taxon>
        <taxon>Flavobacteriia</taxon>
        <taxon>Flavobacteriales</taxon>
        <taxon>Flavobacteriaceae</taxon>
        <taxon>Ulvibacterium</taxon>
    </lineage>
</organism>
<keyword evidence="1" id="KW-0812">Transmembrane</keyword>